<accession>A0AC61R6N1</accession>
<dbReference type="Proteomes" id="UP000308836">
    <property type="component" value="Unassembled WGS sequence"/>
</dbReference>
<gene>
    <name evidence="1" type="ORF">E5336_10125</name>
</gene>
<dbReference type="EMBL" id="SRYG01000022">
    <property type="protein sequence ID" value="TGY65142.1"/>
    <property type="molecule type" value="Genomic_DNA"/>
</dbReference>
<keyword evidence="2" id="KW-1185">Reference proteome</keyword>
<proteinExistence type="predicted"/>
<sequence length="251" mass="28024">MRIDLLCSGSKGNCCLVRAKDTQIVIDCGSTKRYLTQSLQAVGAQIGQTDAILLTHSHSDHVSQRKLFAQIPMYSYCEVEGFERHTHVEPLEQFRIRELSIRLIPLSHDAPKTAGYVISDGEQTLVYITDTGYIANSNKPYLKNADYYIFESNHDVPMLMGTSRPLYLKQRILSPSGHLNNEDSAKNLTELVGENTTDIVLAHLSQEANTPELALKALHACFARKQIPTDGMQIRAAEQFQIETIERGSCA</sequence>
<organism evidence="1 2">
    <name type="scientific">Dubosiella muris</name>
    <dbReference type="NCBI Taxonomy" id="3038133"/>
    <lineage>
        <taxon>Bacteria</taxon>
        <taxon>Bacillati</taxon>
        <taxon>Bacillota</taxon>
        <taxon>Erysipelotrichia</taxon>
        <taxon>Erysipelotrichales</taxon>
        <taxon>Erysipelotrichaceae</taxon>
        <taxon>Dubosiella</taxon>
    </lineage>
</organism>
<protein>
    <submittedName>
        <fullName evidence="1">MBL fold metallo-hydrolase</fullName>
    </submittedName>
</protein>
<comment type="caution">
    <text evidence="1">The sequence shown here is derived from an EMBL/GenBank/DDBJ whole genome shotgun (WGS) entry which is preliminary data.</text>
</comment>
<name>A0AC61R6N1_9FIRM</name>
<evidence type="ECO:0000313" key="1">
    <source>
        <dbReference type="EMBL" id="TGY65142.1"/>
    </source>
</evidence>
<evidence type="ECO:0000313" key="2">
    <source>
        <dbReference type="Proteomes" id="UP000308836"/>
    </source>
</evidence>
<reference evidence="1" key="1">
    <citation type="submission" date="2019-04" db="EMBL/GenBank/DDBJ databases">
        <title>Microbes associate with the intestines of laboratory mice.</title>
        <authorList>
            <person name="Navarre W."/>
            <person name="Wong E."/>
            <person name="Huang K."/>
            <person name="Tropini C."/>
            <person name="Ng K."/>
            <person name="Yu B."/>
        </authorList>
    </citation>
    <scope>NUCLEOTIDE SEQUENCE</scope>
    <source>
        <strain evidence="1">NM09_H32</strain>
    </source>
</reference>